<gene>
    <name evidence="12" type="ORF">HXX76_003814</name>
</gene>
<keyword evidence="3" id="KW-0808">Transferase</keyword>
<evidence type="ECO:0000256" key="6">
    <source>
        <dbReference type="ARBA" id="ARBA00022840"/>
    </source>
</evidence>
<reference evidence="12" key="1">
    <citation type="journal article" date="2020" name="bioRxiv">
        <title>Comparative genomics of Chlamydomonas.</title>
        <authorList>
            <person name="Craig R.J."/>
            <person name="Hasan A.R."/>
            <person name="Ness R.W."/>
            <person name="Keightley P.D."/>
        </authorList>
    </citation>
    <scope>NUCLEOTIDE SEQUENCE</scope>
    <source>
        <strain evidence="12">SAG 7.73</strain>
    </source>
</reference>
<dbReference type="PANTHER" id="PTHR22967:SF57">
    <property type="entry name" value="AUXILIN, ISOFORM A-RELATED"/>
    <property type="match status" value="1"/>
</dbReference>
<evidence type="ECO:0000259" key="11">
    <source>
        <dbReference type="PROSITE" id="PS50011"/>
    </source>
</evidence>
<evidence type="ECO:0000256" key="1">
    <source>
        <dbReference type="ARBA" id="ARBA00012513"/>
    </source>
</evidence>
<name>A0A835TLN8_CHLIN</name>
<feature type="compositionally biased region" description="Polar residues" evidence="10">
    <location>
        <begin position="735"/>
        <end position="751"/>
    </location>
</feature>
<dbReference type="InterPro" id="IPR017441">
    <property type="entry name" value="Protein_kinase_ATP_BS"/>
</dbReference>
<evidence type="ECO:0000256" key="9">
    <source>
        <dbReference type="PROSITE-ProRule" id="PRU10141"/>
    </source>
</evidence>
<dbReference type="GO" id="GO:0004674">
    <property type="term" value="F:protein serine/threonine kinase activity"/>
    <property type="evidence" value="ECO:0007669"/>
    <property type="project" value="UniProtKB-KW"/>
</dbReference>
<feature type="region of interest" description="Disordered" evidence="10">
    <location>
        <begin position="880"/>
        <end position="964"/>
    </location>
</feature>
<evidence type="ECO:0000256" key="4">
    <source>
        <dbReference type="ARBA" id="ARBA00022741"/>
    </source>
</evidence>
<comment type="catalytic activity">
    <reaction evidence="7">
        <text>L-threonyl-[protein] + ATP = O-phospho-L-threonyl-[protein] + ADP + H(+)</text>
        <dbReference type="Rhea" id="RHEA:46608"/>
        <dbReference type="Rhea" id="RHEA-COMP:11060"/>
        <dbReference type="Rhea" id="RHEA-COMP:11605"/>
        <dbReference type="ChEBI" id="CHEBI:15378"/>
        <dbReference type="ChEBI" id="CHEBI:30013"/>
        <dbReference type="ChEBI" id="CHEBI:30616"/>
        <dbReference type="ChEBI" id="CHEBI:61977"/>
        <dbReference type="ChEBI" id="CHEBI:456216"/>
        <dbReference type="EC" id="2.7.11.1"/>
    </reaction>
</comment>
<feature type="compositionally biased region" description="Gly residues" evidence="10">
    <location>
        <begin position="937"/>
        <end position="953"/>
    </location>
</feature>
<evidence type="ECO:0000256" key="2">
    <source>
        <dbReference type="ARBA" id="ARBA00022527"/>
    </source>
</evidence>
<feature type="compositionally biased region" description="Low complexity" evidence="10">
    <location>
        <begin position="647"/>
        <end position="677"/>
    </location>
</feature>
<feature type="compositionally biased region" description="Low complexity" evidence="10">
    <location>
        <begin position="893"/>
        <end position="910"/>
    </location>
</feature>
<feature type="compositionally biased region" description="Low complexity" evidence="10">
    <location>
        <begin position="798"/>
        <end position="807"/>
    </location>
</feature>
<protein>
    <recommendedName>
        <fullName evidence="1">non-specific serine/threonine protein kinase</fullName>
        <ecNumber evidence="1">2.7.11.1</ecNumber>
    </recommendedName>
</protein>
<keyword evidence="13" id="KW-1185">Reference proteome</keyword>
<feature type="domain" description="Protein kinase" evidence="11">
    <location>
        <begin position="29"/>
        <end position="294"/>
    </location>
</feature>
<dbReference type="PRINTS" id="PR01217">
    <property type="entry name" value="PRICHEXTENSN"/>
</dbReference>
<comment type="catalytic activity">
    <reaction evidence="8">
        <text>L-seryl-[protein] + ATP = O-phospho-L-seryl-[protein] + ADP + H(+)</text>
        <dbReference type="Rhea" id="RHEA:17989"/>
        <dbReference type="Rhea" id="RHEA-COMP:9863"/>
        <dbReference type="Rhea" id="RHEA-COMP:11604"/>
        <dbReference type="ChEBI" id="CHEBI:15378"/>
        <dbReference type="ChEBI" id="CHEBI:29999"/>
        <dbReference type="ChEBI" id="CHEBI:30616"/>
        <dbReference type="ChEBI" id="CHEBI:83421"/>
        <dbReference type="ChEBI" id="CHEBI:456216"/>
        <dbReference type="EC" id="2.7.11.1"/>
    </reaction>
</comment>
<feature type="compositionally biased region" description="Pro residues" evidence="10">
    <location>
        <begin position="472"/>
        <end position="511"/>
    </location>
</feature>
<feature type="compositionally biased region" description="Gly residues" evidence="10">
    <location>
        <begin position="305"/>
        <end position="315"/>
    </location>
</feature>
<feature type="compositionally biased region" description="Pro residues" evidence="10">
    <location>
        <begin position="380"/>
        <end position="444"/>
    </location>
</feature>
<dbReference type="SUPFAM" id="SSF56112">
    <property type="entry name" value="Protein kinase-like (PK-like)"/>
    <property type="match status" value="1"/>
</dbReference>
<feature type="region of interest" description="Disordered" evidence="10">
    <location>
        <begin position="344"/>
        <end position="598"/>
    </location>
</feature>
<dbReference type="InterPro" id="IPR011009">
    <property type="entry name" value="Kinase-like_dom_sf"/>
</dbReference>
<keyword evidence="4 9" id="KW-0547">Nucleotide-binding</keyword>
<dbReference type="Pfam" id="PF00069">
    <property type="entry name" value="Pkinase"/>
    <property type="match status" value="1"/>
</dbReference>
<feature type="compositionally biased region" description="Pro residues" evidence="10">
    <location>
        <begin position="708"/>
        <end position="721"/>
    </location>
</feature>
<evidence type="ECO:0000256" key="8">
    <source>
        <dbReference type="ARBA" id="ARBA00048679"/>
    </source>
</evidence>
<dbReference type="EC" id="2.7.11.1" evidence="1"/>
<dbReference type="PANTHER" id="PTHR22967">
    <property type="entry name" value="SERINE/THREONINE PROTEIN KINASE"/>
    <property type="match status" value="1"/>
</dbReference>
<feature type="region of interest" description="Disordered" evidence="10">
    <location>
        <begin position="639"/>
        <end position="751"/>
    </location>
</feature>
<dbReference type="OrthoDB" id="248923at2759"/>
<dbReference type="AlphaFoldDB" id="A0A835TLN8"/>
<proteinExistence type="predicted"/>
<comment type="caution">
    <text evidence="12">The sequence shown here is derived from an EMBL/GenBank/DDBJ whole genome shotgun (WGS) entry which is preliminary data.</text>
</comment>
<feature type="region of interest" description="Disordered" evidence="10">
    <location>
        <begin position="794"/>
        <end position="831"/>
    </location>
</feature>
<dbReference type="InterPro" id="IPR000719">
    <property type="entry name" value="Prot_kinase_dom"/>
</dbReference>
<keyword evidence="5" id="KW-0418">Kinase</keyword>
<evidence type="ECO:0000313" key="13">
    <source>
        <dbReference type="Proteomes" id="UP000650467"/>
    </source>
</evidence>
<evidence type="ECO:0000256" key="7">
    <source>
        <dbReference type="ARBA" id="ARBA00047899"/>
    </source>
</evidence>
<sequence length="1054" mass="105110">MKKLFGGNKKKEKEGTLVGKVVMVGPFSVRVEAVVGEGGFATIYRCTDVKTGLAYALKHMRLAPDTVDEVKAEAKVMARLKGHPNILRLHAVAFGGPTGAETDGFMLLDFCPLTLLEVMQRSSFVLDDFLVYEVFQDVVWAVAHMHKCNPPLAHRDLKAENVLKNGEGRWVICDFGSATARAQVYDSAADIAAEEDVIRRTTTPAYRAPEMWDLYTRQRIDTGVDVWALGVLLFVLAFGKLPFPGDSKLAILYGKYDMPPGRPPAMRALIQDMLQVNPADRPDIFQVISKLDLLRNVLSSEASGGSAGGGGGGGTPAPAGGVDGHAAPAALAAAAAAVPHPHPYPAPAPALGPGPGAPPPHVLPGQPLPYPRQGSLGGPAPGPPGHPGAPPPPGWVPPGPPGPHHPPPPYHPGQGPPGAPGPHGPPHPPAHAQPRPGAGPPPPQVQRQLSRGGSFNPAWPAAGGPPGAQSGPPGPHPQPQGAPPPHLQQQPQPHPHPQQPHPHPYPYPQHPNPQAAQPHPGAVPHMPPQQQPQPDLLGDACPDPLVTARSHPDRRTSGSGRQPAHAGVGFGDDVDWAGTSTPGLHHAPGEGASRAPPAAGAAAAVAHAAAPAAAVGLVDWGEQPAFGASAHSVAYTATPALTPSGGAAPHHQQPHHQPQPQQQQQQQQVQAQRAASQMAPGDLMSLDSILPATPPPSFSQPAKAQSSVPPPAAAAPPPPTAAAPQELQAPMGLSPMSSQASGANSSAPNSRSMAATAAAALQQAVPPAASAAAPSAVMTPAAWSPLEGAPGPAGFSEAAAGVRPPSGAGAGGSASGGGAGAGVLPPAGPDGGEAASLRAEVARLAAHNAALEGRVRQLEGLVAAQGSALQRLAADLSAVQLQQQQQHHHHSHQLAAGSTSSSFGGATAAAPHSAGGLPPAAVSRLAPHSGASARLPGSGGATGGTGGAGGSGHPGMLTSGGVAGGGTGGSSFTSGAFASGPGGGAGGNQLLAAAGSGPAEEGAGGSGRVNGGVAGAGSVGFPVEDGFGEGSPWMSERAASGAAPYPPIGYEDLT</sequence>
<feature type="compositionally biased region" description="Low complexity" evidence="10">
    <location>
        <begin position="457"/>
        <end position="471"/>
    </location>
</feature>
<dbReference type="Proteomes" id="UP000650467">
    <property type="component" value="Unassembled WGS sequence"/>
</dbReference>
<feature type="compositionally biased region" description="Low complexity" evidence="10">
    <location>
        <begin position="989"/>
        <end position="1001"/>
    </location>
</feature>
<dbReference type="PROSITE" id="PS50011">
    <property type="entry name" value="PROTEIN_KINASE_DOM"/>
    <property type="match status" value="1"/>
</dbReference>
<dbReference type="SMART" id="SM00220">
    <property type="entry name" value="S_TKc"/>
    <property type="match status" value="1"/>
</dbReference>
<evidence type="ECO:0000256" key="3">
    <source>
        <dbReference type="ARBA" id="ARBA00022679"/>
    </source>
</evidence>
<evidence type="ECO:0000256" key="10">
    <source>
        <dbReference type="SAM" id="MobiDB-lite"/>
    </source>
</evidence>
<feature type="binding site" evidence="9">
    <location>
        <position position="58"/>
    </location>
    <ligand>
        <name>ATP</name>
        <dbReference type="ChEBI" id="CHEBI:30616"/>
    </ligand>
</feature>
<organism evidence="12 13">
    <name type="scientific">Chlamydomonas incerta</name>
    <dbReference type="NCBI Taxonomy" id="51695"/>
    <lineage>
        <taxon>Eukaryota</taxon>
        <taxon>Viridiplantae</taxon>
        <taxon>Chlorophyta</taxon>
        <taxon>core chlorophytes</taxon>
        <taxon>Chlorophyceae</taxon>
        <taxon>CS clade</taxon>
        <taxon>Chlamydomonadales</taxon>
        <taxon>Chlamydomonadaceae</taxon>
        <taxon>Chlamydomonas</taxon>
    </lineage>
</organism>
<keyword evidence="2" id="KW-0723">Serine/threonine-protein kinase</keyword>
<evidence type="ECO:0000313" key="12">
    <source>
        <dbReference type="EMBL" id="KAG2440961.1"/>
    </source>
</evidence>
<feature type="region of interest" description="Disordered" evidence="10">
    <location>
        <begin position="1026"/>
        <end position="1054"/>
    </location>
</feature>
<feature type="region of interest" description="Disordered" evidence="10">
    <location>
        <begin position="301"/>
        <end position="323"/>
    </location>
</feature>
<dbReference type="PROSITE" id="PS00107">
    <property type="entry name" value="PROTEIN_KINASE_ATP"/>
    <property type="match status" value="1"/>
</dbReference>
<accession>A0A835TLN8</accession>
<feature type="compositionally biased region" description="Gly residues" evidence="10">
    <location>
        <begin position="808"/>
        <end position="821"/>
    </location>
</feature>
<feature type="compositionally biased region" description="Low complexity" evidence="10">
    <location>
        <begin position="589"/>
        <end position="598"/>
    </location>
</feature>
<feature type="region of interest" description="Disordered" evidence="10">
    <location>
        <begin position="989"/>
        <end position="1010"/>
    </location>
</feature>
<feature type="compositionally biased region" description="Low complexity" evidence="10">
    <location>
        <begin position="512"/>
        <end position="522"/>
    </location>
</feature>
<evidence type="ECO:0000256" key="5">
    <source>
        <dbReference type="ARBA" id="ARBA00022777"/>
    </source>
</evidence>
<keyword evidence="6 9" id="KW-0067">ATP-binding</keyword>
<feature type="compositionally biased region" description="Pro residues" evidence="10">
    <location>
        <begin position="344"/>
        <end position="370"/>
    </location>
</feature>
<dbReference type="EMBL" id="JAEHOC010000006">
    <property type="protein sequence ID" value="KAG2440961.1"/>
    <property type="molecule type" value="Genomic_DNA"/>
</dbReference>
<dbReference type="Gene3D" id="1.10.510.10">
    <property type="entry name" value="Transferase(Phosphotransferase) domain 1"/>
    <property type="match status" value="1"/>
</dbReference>
<dbReference type="GO" id="GO:0005524">
    <property type="term" value="F:ATP binding"/>
    <property type="evidence" value="ECO:0007669"/>
    <property type="project" value="UniProtKB-UniRule"/>
</dbReference>
<dbReference type="GO" id="GO:0005737">
    <property type="term" value="C:cytoplasm"/>
    <property type="evidence" value="ECO:0007669"/>
    <property type="project" value="TreeGrafter"/>
</dbReference>